<sequence length="52" mass="5870">MLNRIIRLQAVVEIVVNKTGDALGLIAKQNTKMRTALYQNRLVLDYLLAQEG</sequence>
<name>A0A851Q708_ANHAN</name>
<dbReference type="SUPFAM" id="SSF58069">
    <property type="entry name" value="Virus ectodomain"/>
    <property type="match status" value="1"/>
</dbReference>
<evidence type="ECO:0000313" key="2">
    <source>
        <dbReference type="Proteomes" id="UP000657035"/>
    </source>
</evidence>
<protein>
    <submittedName>
        <fullName evidence="1">ENR1 protein</fullName>
    </submittedName>
</protein>
<evidence type="ECO:0000313" key="1">
    <source>
        <dbReference type="EMBL" id="NXC76253.1"/>
    </source>
</evidence>
<reference evidence="1" key="1">
    <citation type="submission" date="2019-09" db="EMBL/GenBank/DDBJ databases">
        <title>Bird 10,000 Genomes (B10K) Project - Family phase.</title>
        <authorList>
            <person name="Zhang G."/>
        </authorList>
    </citation>
    <scope>NUCLEOTIDE SEQUENCE</scope>
    <source>
        <strain evidence="1">B10K-CU-031-38</strain>
    </source>
</reference>
<dbReference type="OrthoDB" id="8949317at2759"/>
<organism evidence="1 2">
    <name type="scientific">Anhinga anhinga</name>
    <name type="common">Anhinga</name>
    <name type="synonym">Plotus anhinga</name>
    <dbReference type="NCBI Taxonomy" id="56067"/>
    <lineage>
        <taxon>Eukaryota</taxon>
        <taxon>Metazoa</taxon>
        <taxon>Chordata</taxon>
        <taxon>Craniata</taxon>
        <taxon>Vertebrata</taxon>
        <taxon>Euteleostomi</taxon>
        <taxon>Archelosauria</taxon>
        <taxon>Archosauria</taxon>
        <taxon>Dinosauria</taxon>
        <taxon>Saurischia</taxon>
        <taxon>Theropoda</taxon>
        <taxon>Coelurosauria</taxon>
        <taxon>Aves</taxon>
        <taxon>Neognathae</taxon>
        <taxon>Neoaves</taxon>
        <taxon>Aequornithes</taxon>
        <taxon>Suliformes</taxon>
        <taxon>Anhingidae</taxon>
        <taxon>Anhinga</taxon>
    </lineage>
</organism>
<dbReference type="Gene3D" id="1.10.287.210">
    <property type="match status" value="1"/>
</dbReference>
<keyword evidence="2" id="KW-1185">Reference proteome</keyword>
<dbReference type="Proteomes" id="UP000657035">
    <property type="component" value="Unassembled WGS sequence"/>
</dbReference>
<comment type="caution">
    <text evidence="1">The sequence shown here is derived from an EMBL/GenBank/DDBJ whole genome shotgun (WGS) entry which is preliminary data.</text>
</comment>
<accession>A0A851Q708</accession>
<proteinExistence type="predicted"/>
<feature type="non-terminal residue" evidence="1">
    <location>
        <position position="52"/>
    </location>
</feature>
<gene>
    <name evidence="1" type="primary">Erv31_5</name>
    <name evidence="1" type="ORF">ANHANH_R15353</name>
</gene>
<dbReference type="AlphaFoldDB" id="A0A851Q708"/>
<dbReference type="EMBL" id="WBMU01004365">
    <property type="protein sequence ID" value="NXC76253.1"/>
    <property type="molecule type" value="Genomic_DNA"/>
</dbReference>
<feature type="non-terminal residue" evidence="1">
    <location>
        <position position="1"/>
    </location>
</feature>